<evidence type="ECO:0000256" key="4">
    <source>
        <dbReference type="ARBA" id="ARBA00022722"/>
    </source>
</evidence>
<feature type="non-terminal residue" evidence="9">
    <location>
        <position position="1"/>
    </location>
</feature>
<dbReference type="GO" id="GO:0016787">
    <property type="term" value="F:hydrolase activity"/>
    <property type="evidence" value="ECO:0007669"/>
    <property type="project" value="UniProtKB-KW"/>
</dbReference>
<dbReference type="GO" id="GO:0046872">
    <property type="term" value="F:metal ion binding"/>
    <property type="evidence" value="ECO:0007669"/>
    <property type="project" value="UniProtKB-KW"/>
</dbReference>
<reference evidence="10" key="1">
    <citation type="submission" date="2016-04" db="EMBL/GenBank/DDBJ databases">
        <title>Cephalotus genome sequencing.</title>
        <authorList>
            <person name="Fukushima K."/>
            <person name="Hasebe M."/>
            <person name="Fang X."/>
        </authorList>
    </citation>
    <scope>NUCLEOTIDE SEQUENCE [LARGE SCALE GENOMIC DNA]</scope>
    <source>
        <strain evidence="10">cv. St1</strain>
    </source>
</reference>
<comment type="caution">
    <text evidence="9">The sequence shown here is derived from an EMBL/GenBank/DDBJ whole genome shotgun (WGS) entry which is preliminary data.</text>
</comment>
<gene>
    <name evidence="9" type="ORF">CFOL_v3_26672</name>
</gene>
<dbReference type="EMBL" id="BDDD01002832">
    <property type="protein sequence ID" value="GAV83223.1"/>
    <property type="molecule type" value="Genomic_DNA"/>
</dbReference>
<keyword evidence="10" id="KW-1185">Reference proteome</keyword>
<evidence type="ECO:0000313" key="10">
    <source>
        <dbReference type="Proteomes" id="UP000187406"/>
    </source>
</evidence>
<proteinExistence type="inferred from homology"/>
<dbReference type="GO" id="GO:0005634">
    <property type="term" value="C:nucleus"/>
    <property type="evidence" value="ECO:0007669"/>
    <property type="project" value="UniProtKB-SubCell"/>
</dbReference>
<evidence type="ECO:0000256" key="3">
    <source>
        <dbReference type="ARBA" id="ARBA00006958"/>
    </source>
</evidence>
<dbReference type="Proteomes" id="UP000187406">
    <property type="component" value="Unassembled WGS sequence"/>
</dbReference>
<dbReference type="STRING" id="3775.A0A1Q3CT27"/>
<dbReference type="InParanoid" id="A0A1Q3CT27"/>
<dbReference type="GO" id="GO:0004518">
    <property type="term" value="F:nuclease activity"/>
    <property type="evidence" value="ECO:0007669"/>
    <property type="project" value="UniProtKB-KW"/>
</dbReference>
<dbReference type="OrthoDB" id="785423at2759"/>
<dbReference type="AlphaFoldDB" id="A0A1Q3CT27"/>
<dbReference type="PANTHER" id="PTHR22930">
    <property type="match status" value="1"/>
</dbReference>
<comment type="subcellular location">
    <subcellularLocation>
        <location evidence="2">Nucleus</location>
    </subcellularLocation>
</comment>
<evidence type="ECO:0000313" key="9">
    <source>
        <dbReference type="EMBL" id="GAV83223.1"/>
    </source>
</evidence>
<protein>
    <submittedName>
        <fullName evidence="9">DDE_4 domain-containing protein</fullName>
    </submittedName>
</protein>
<comment type="cofactor">
    <cofactor evidence="1">
        <name>a divalent metal cation</name>
        <dbReference type="ChEBI" id="CHEBI:60240"/>
    </cofactor>
</comment>
<keyword evidence="4" id="KW-0540">Nuclease</keyword>
<dbReference type="InterPro" id="IPR045249">
    <property type="entry name" value="HARBI1-like"/>
</dbReference>
<keyword evidence="6" id="KW-0378">Hydrolase</keyword>
<evidence type="ECO:0000256" key="7">
    <source>
        <dbReference type="ARBA" id="ARBA00023242"/>
    </source>
</evidence>
<dbReference type="InterPro" id="IPR027806">
    <property type="entry name" value="HARBI1_dom"/>
</dbReference>
<sequence>ERFQHSGETISRNFKKILEKICLIAIDIMKPLDPYFKDIHEKIVNSKYMAHFKNSICVVDGVHVTASLPYEQQVPYIGRKGIPTQNIMAVCDFDMQFTFVYAGWQGTAHDTWIFYSTLRNLELNFPKPLEG</sequence>
<evidence type="ECO:0000256" key="2">
    <source>
        <dbReference type="ARBA" id="ARBA00004123"/>
    </source>
</evidence>
<accession>A0A1Q3CT27</accession>
<evidence type="ECO:0000256" key="6">
    <source>
        <dbReference type="ARBA" id="ARBA00022801"/>
    </source>
</evidence>
<keyword evidence="7" id="KW-0539">Nucleus</keyword>
<keyword evidence="5" id="KW-0479">Metal-binding</keyword>
<evidence type="ECO:0000259" key="8">
    <source>
        <dbReference type="Pfam" id="PF13359"/>
    </source>
</evidence>
<feature type="domain" description="DDE Tnp4" evidence="8">
    <location>
        <begin position="59"/>
        <end position="115"/>
    </location>
</feature>
<feature type="non-terminal residue" evidence="9">
    <location>
        <position position="131"/>
    </location>
</feature>
<organism evidence="9 10">
    <name type="scientific">Cephalotus follicularis</name>
    <name type="common">Albany pitcher plant</name>
    <dbReference type="NCBI Taxonomy" id="3775"/>
    <lineage>
        <taxon>Eukaryota</taxon>
        <taxon>Viridiplantae</taxon>
        <taxon>Streptophyta</taxon>
        <taxon>Embryophyta</taxon>
        <taxon>Tracheophyta</taxon>
        <taxon>Spermatophyta</taxon>
        <taxon>Magnoliopsida</taxon>
        <taxon>eudicotyledons</taxon>
        <taxon>Gunneridae</taxon>
        <taxon>Pentapetalae</taxon>
        <taxon>rosids</taxon>
        <taxon>fabids</taxon>
        <taxon>Oxalidales</taxon>
        <taxon>Cephalotaceae</taxon>
        <taxon>Cephalotus</taxon>
    </lineage>
</organism>
<evidence type="ECO:0000256" key="1">
    <source>
        <dbReference type="ARBA" id="ARBA00001968"/>
    </source>
</evidence>
<evidence type="ECO:0000256" key="5">
    <source>
        <dbReference type="ARBA" id="ARBA00022723"/>
    </source>
</evidence>
<dbReference type="PANTHER" id="PTHR22930:SF221">
    <property type="entry name" value="NUCLEASE HARBI1"/>
    <property type="match status" value="1"/>
</dbReference>
<dbReference type="Pfam" id="PF13359">
    <property type="entry name" value="DDE_Tnp_4"/>
    <property type="match status" value="1"/>
</dbReference>
<comment type="similarity">
    <text evidence="3">Belongs to the HARBI1 family.</text>
</comment>
<name>A0A1Q3CT27_CEPFO</name>